<dbReference type="EMBL" id="CP158252">
    <property type="protein sequence ID" value="XDJ43081.1"/>
    <property type="molecule type" value="Genomic_DNA"/>
</dbReference>
<comment type="catalytic activity">
    <reaction evidence="1 6">
        <text>a beta-lactam + H2O = a substituted beta-amino acid</text>
        <dbReference type="Rhea" id="RHEA:20401"/>
        <dbReference type="ChEBI" id="CHEBI:15377"/>
        <dbReference type="ChEBI" id="CHEBI:35627"/>
        <dbReference type="ChEBI" id="CHEBI:140347"/>
        <dbReference type="EC" id="3.5.2.6"/>
    </reaction>
</comment>
<dbReference type="InterPro" id="IPR012338">
    <property type="entry name" value="Beta-lactam/transpept-like"/>
</dbReference>
<dbReference type="GO" id="GO:0046677">
    <property type="term" value="P:response to antibiotic"/>
    <property type="evidence" value="ECO:0007669"/>
    <property type="project" value="UniProtKB-UniRule"/>
</dbReference>
<proteinExistence type="inferred from homology"/>
<comment type="similarity">
    <text evidence="2 6">Belongs to the class-A beta-lactamase family.</text>
</comment>
<feature type="signal peptide" evidence="7">
    <location>
        <begin position="1"/>
        <end position="43"/>
    </location>
</feature>
<keyword evidence="5 6" id="KW-0046">Antibiotic resistance</keyword>
<dbReference type="AlphaFoldDB" id="A0AB39CMD8"/>
<evidence type="ECO:0000256" key="1">
    <source>
        <dbReference type="ARBA" id="ARBA00001526"/>
    </source>
</evidence>
<dbReference type="Pfam" id="PF13354">
    <property type="entry name" value="Beta-lactamase2"/>
    <property type="match status" value="1"/>
</dbReference>
<evidence type="ECO:0000259" key="8">
    <source>
        <dbReference type="Pfam" id="PF13354"/>
    </source>
</evidence>
<dbReference type="PROSITE" id="PS00146">
    <property type="entry name" value="BETA_LACTAMASE_A"/>
    <property type="match status" value="1"/>
</dbReference>
<dbReference type="InterPro" id="IPR045155">
    <property type="entry name" value="Beta-lactam_cat"/>
</dbReference>
<dbReference type="InterPro" id="IPR000871">
    <property type="entry name" value="Beta-lactam_class-A"/>
</dbReference>
<gene>
    <name evidence="9" type="primary">bla</name>
    <name evidence="9" type="ORF">ABRY99_05825</name>
</gene>
<evidence type="ECO:0000313" key="9">
    <source>
        <dbReference type="EMBL" id="XDJ43081.1"/>
    </source>
</evidence>
<dbReference type="EC" id="3.5.2.6" evidence="3 6"/>
<dbReference type="PANTHER" id="PTHR35333">
    <property type="entry name" value="BETA-LACTAMASE"/>
    <property type="match status" value="1"/>
</dbReference>
<dbReference type="GO" id="GO:0030655">
    <property type="term" value="P:beta-lactam antibiotic catabolic process"/>
    <property type="evidence" value="ECO:0007669"/>
    <property type="project" value="InterPro"/>
</dbReference>
<evidence type="ECO:0000256" key="2">
    <source>
        <dbReference type="ARBA" id="ARBA00009009"/>
    </source>
</evidence>
<organism evidence="9">
    <name type="scientific">Castellaniella ginsengisoli</name>
    <dbReference type="NCBI Taxonomy" id="546114"/>
    <lineage>
        <taxon>Bacteria</taxon>
        <taxon>Pseudomonadati</taxon>
        <taxon>Pseudomonadota</taxon>
        <taxon>Betaproteobacteria</taxon>
        <taxon>Burkholderiales</taxon>
        <taxon>Alcaligenaceae</taxon>
        <taxon>Castellaniella</taxon>
    </lineage>
</organism>
<feature type="chain" id="PRO_5044190022" description="Beta-lactamase" evidence="7">
    <location>
        <begin position="44"/>
        <end position="310"/>
    </location>
</feature>
<evidence type="ECO:0000256" key="7">
    <source>
        <dbReference type="SAM" id="SignalP"/>
    </source>
</evidence>
<reference evidence="9" key="1">
    <citation type="submission" date="2024-05" db="EMBL/GenBank/DDBJ databases">
        <authorList>
            <person name="Luo Y.-C."/>
            <person name="Nicholds J."/>
            <person name="Mortimer T."/>
            <person name="Maboni G."/>
        </authorList>
    </citation>
    <scope>NUCLEOTIDE SEQUENCE</scope>
    <source>
        <strain evidence="9">153920</strain>
    </source>
</reference>
<evidence type="ECO:0000256" key="6">
    <source>
        <dbReference type="RuleBase" id="RU361140"/>
    </source>
</evidence>
<dbReference type="NCBIfam" id="NF033103">
    <property type="entry name" value="bla_class_A"/>
    <property type="match status" value="1"/>
</dbReference>
<name>A0AB39CMD8_9BURK</name>
<sequence>MAFLSWVFVSGGMARQQAGRRTGHYLTALFLALCAVQALPAAAAENPVADAARQAEKRLGARVGLAVLDTGSGERWSYRARERFPMASTFKVLACGALLARSDAGGEDRNRRVPIARSDLVTYSPVAKGWVGQEVTLDALCAATLRTSDNTAANKVLEALGGPASVTAFLRSIGDPVTRLDRWETELNEAAPGDERDTTTPAAMVNSLQALLLGDALSPSAQQALTAWLVDNEVGGPLLRAGIPADWRIGDRTGAGGHGTRGVVAIIWPPERAPLIAAVYITQTEASMAHRNEAIASIGRALADLVRAQP</sequence>
<dbReference type="SUPFAM" id="SSF56601">
    <property type="entry name" value="beta-lactamase/transpeptidase-like"/>
    <property type="match status" value="1"/>
</dbReference>
<evidence type="ECO:0000256" key="4">
    <source>
        <dbReference type="ARBA" id="ARBA00022801"/>
    </source>
</evidence>
<dbReference type="PRINTS" id="PR00118">
    <property type="entry name" value="BLACTAMASEA"/>
</dbReference>
<keyword evidence="7" id="KW-0732">Signal</keyword>
<dbReference type="GO" id="GO:0008800">
    <property type="term" value="F:beta-lactamase activity"/>
    <property type="evidence" value="ECO:0007669"/>
    <property type="project" value="UniProtKB-UniRule"/>
</dbReference>
<evidence type="ECO:0000256" key="5">
    <source>
        <dbReference type="ARBA" id="ARBA00023251"/>
    </source>
</evidence>
<protein>
    <recommendedName>
        <fullName evidence="3 6">Beta-lactamase</fullName>
        <ecNumber evidence="3 6">3.5.2.6</ecNumber>
    </recommendedName>
</protein>
<feature type="domain" description="Beta-lactamase class A catalytic" evidence="8">
    <location>
        <begin position="65"/>
        <end position="280"/>
    </location>
</feature>
<dbReference type="Gene3D" id="3.40.710.10">
    <property type="entry name" value="DD-peptidase/beta-lactamase superfamily"/>
    <property type="match status" value="1"/>
</dbReference>
<dbReference type="InterPro" id="IPR023650">
    <property type="entry name" value="Beta-lactam_class-A_AS"/>
</dbReference>
<keyword evidence="4 6" id="KW-0378">Hydrolase</keyword>
<evidence type="ECO:0000256" key="3">
    <source>
        <dbReference type="ARBA" id="ARBA00012865"/>
    </source>
</evidence>
<dbReference type="PANTHER" id="PTHR35333:SF3">
    <property type="entry name" value="BETA-LACTAMASE-TYPE TRANSPEPTIDASE FOLD CONTAINING PROTEIN"/>
    <property type="match status" value="1"/>
</dbReference>
<accession>A0AB39CMD8</accession>